<reference evidence="2 3" key="1">
    <citation type="submission" date="2018-08" db="EMBL/GenBank/DDBJ databases">
        <title>Vibrio isolated from the Eastern China Marginal Seas.</title>
        <authorList>
            <person name="Li Y."/>
        </authorList>
    </citation>
    <scope>NUCLEOTIDE SEQUENCE [LARGE SCALE GENOMIC DNA]</scope>
    <source>
        <strain evidence="2 3">BEI233</strain>
    </source>
</reference>
<organism evidence="2 3">
    <name type="scientific">Vibrio sinensis</name>
    <dbReference type="NCBI Taxonomy" id="2302434"/>
    <lineage>
        <taxon>Bacteria</taxon>
        <taxon>Pseudomonadati</taxon>
        <taxon>Pseudomonadota</taxon>
        <taxon>Gammaproteobacteria</taxon>
        <taxon>Vibrionales</taxon>
        <taxon>Vibrionaceae</taxon>
        <taxon>Vibrio</taxon>
    </lineage>
</organism>
<evidence type="ECO:0000313" key="2">
    <source>
        <dbReference type="EMBL" id="RJX70748.1"/>
    </source>
</evidence>
<evidence type="ECO:0000256" key="1">
    <source>
        <dbReference type="SAM" id="SignalP"/>
    </source>
</evidence>
<feature type="signal peptide" evidence="1">
    <location>
        <begin position="1"/>
        <end position="23"/>
    </location>
</feature>
<keyword evidence="3" id="KW-1185">Reference proteome</keyword>
<dbReference type="Pfam" id="PF10973">
    <property type="entry name" value="DUF2799"/>
    <property type="match status" value="1"/>
</dbReference>
<keyword evidence="1" id="KW-0732">Signal</keyword>
<protein>
    <submittedName>
        <fullName evidence="2">DUF2799 domain-containing protein</fullName>
    </submittedName>
</protein>
<feature type="chain" id="PRO_5017424817" evidence="1">
    <location>
        <begin position="24"/>
        <end position="126"/>
    </location>
</feature>
<evidence type="ECO:0000313" key="3">
    <source>
        <dbReference type="Proteomes" id="UP000273252"/>
    </source>
</evidence>
<dbReference type="Proteomes" id="UP000273252">
    <property type="component" value="Unassembled WGS sequence"/>
</dbReference>
<dbReference type="InterPro" id="IPR021242">
    <property type="entry name" value="DUF2799"/>
</dbReference>
<dbReference type="AlphaFoldDB" id="A0A3A6QDX7"/>
<dbReference type="OrthoDB" id="5917937at2"/>
<dbReference type="PROSITE" id="PS51257">
    <property type="entry name" value="PROKAR_LIPOPROTEIN"/>
    <property type="match status" value="1"/>
</dbReference>
<sequence length="126" mass="14128">MSLKVWKALLLSSLFLMFGCASNTSPLSNIPMDWFDFGKQQALEGRLKQSEQKLSANDQDGYLTSSLYNDYQLGYMKGKTEYCTQDASILGATGRPYLGICDDVDPSFQEQYDSGQDLFWTISSSD</sequence>
<name>A0A3A6QDX7_9VIBR</name>
<proteinExistence type="predicted"/>
<comment type="caution">
    <text evidence="2">The sequence shown here is derived from an EMBL/GenBank/DDBJ whole genome shotgun (WGS) entry which is preliminary data.</text>
</comment>
<accession>A0A3A6QDX7</accession>
<dbReference type="EMBL" id="QVMU01000010">
    <property type="protein sequence ID" value="RJX70748.1"/>
    <property type="molecule type" value="Genomic_DNA"/>
</dbReference>
<gene>
    <name evidence="2" type="ORF">DZ860_12195</name>
</gene>